<dbReference type="GO" id="GO:0016706">
    <property type="term" value="F:2-oxoglutarate-dependent dioxygenase activity"/>
    <property type="evidence" value="ECO:0007669"/>
    <property type="project" value="UniProtKB-ARBA"/>
</dbReference>
<evidence type="ECO:0000313" key="3">
    <source>
        <dbReference type="Proteomes" id="UP000294820"/>
    </source>
</evidence>
<accession>A0A375AGL0</accession>
<dbReference type="EMBL" id="LT615367">
    <property type="protein sequence ID" value="SLM65011.1"/>
    <property type="molecule type" value="Genomic_DNA"/>
</dbReference>
<name>A0A375AGL0_9GAMM</name>
<proteinExistence type="predicted"/>
<dbReference type="Proteomes" id="UP000294820">
    <property type="component" value="Chromosome 1"/>
</dbReference>
<dbReference type="KEGG" id="daq:DAQ1742_04254"/>
<keyword evidence="3" id="KW-1185">Reference proteome</keyword>
<evidence type="ECO:0000256" key="1">
    <source>
        <dbReference type="ARBA" id="ARBA00023002"/>
    </source>
</evidence>
<reference evidence="2 3" key="1">
    <citation type="submission" date="2016-09" db="EMBL/GenBank/DDBJ databases">
        <authorList>
            <person name="Reverchon S."/>
            <person name="Nasser W."/>
            <person name="Leonard S."/>
            <person name="Brochier C."/>
            <person name="Duprey A."/>
        </authorList>
    </citation>
    <scope>NUCLEOTIDE SEQUENCE [LARGE SCALE GENOMIC DNA]</scope>
    <source>
        <strain evidence="2 3">174/2</strain>
    </source>
</reference>
<dbReference type="AlphaFoldDB" id="A0A375AGL0"/>
<sequence length="212" mass="24081">MNVNDGDVFQDIHPKEDLQNSQSQKALSEIFFHKDLANHFVRPDWVNILGLRNSSENEIYTCFSRNIDILSTLSSETKSILREKLFHTPFDDLSTHKSHIELGEADIHPVLGGATPTDIRYFENRTQGINEIAKAAIAKLQQAIHDVKIPVFISPGLFMGAANNDCLHNKEVRKINNHDALKNRWLMKTVNVRDLNKHTKYFVPGKKNIVAG</sequence>
<organism evidence="2 3">
    <name type="scientific">Dickeya aquatica</name>
    <dbReference type="NCBI Taxonomy" id="1401087"/>
    <lineage>
        <taxon>Bacteria</taxon>
        <taxon>Pseudomonadati</taxon>
        <taxon>Pseudomonadota</taxon>
        <taxon>Gammaproteobacteria</taxon>
        <taxon>Enterobacterales</taxon>
        <taxon>Pectobacteriaceae</taxon>
        <taxon>Dickeya</taxon>
    </lineage>
</organism>
<keyword evidence="1" id="KW-0560">Oxidoreductase</keyword>
<protein>
    <submittedName>
        <fullName evidence="2">Uncharacterized protein</fullName>
    </submittedName>
</protein>
<dbReference type="Gene3D" id="3.60.130.10">
    <property type="entry name" value="Clavaminate synthase-like"/>
    <property type="match status" value="1"/>
</dbReference>
<gene>
    <name evidence="2" type="ORF">DAQ1742_04254</name>
</gene>
<dbReference type="SUPFAM" id="SSF51197">
    <property type="entry name" value="Clavaminate synthase-like"/>
    <property type="match status" value="1"/>
</dbReference>
<evidence type="ECO:0000313" key="2">
    <source>
        <dbReference type="EMBL" id="SLM65011.1"/>
    </source>
</evidence>
<dbReference type="InterPro" id="IPR042098">
    <property type="entry name" value="TauD-like_sf"/>
</dbReference>